<organism evidence="1">
    <name type="scientific">Sinorhizobium medicae</name>
    <dbReference type="NCBI Taxonomy" id="110321"/>
    <lineage>
        <taxon>Bacteria</taxon>
        <taxon>Pseudomonadati</taxon>
        <taxon>Pseudomonadota</taxon>
        <taxon>Alphaproteobacteria</taxon>
        <taxon>Hyphomicrobiales</taxon>
        <taxon>Rhizobiaceae</taxon>
        <taxon>Sinorhizobium/Ensifer group</taxon>
        <taxon>Sinorhizobium</taxon>
    </lineage>
</organism>
<dbReference type="EMBL" id="CABFNB010000127">
    <property type="protein sequence ID" value="VTZ64396.1"/>
    <property type="molecule type" value="Genomic_DNA"/>
</dbReference>
<accession>A0A508X488</accession>
<evidence type="ECO:0000313" key="1">
    <source>
        <dbReference type="EMBL" id="VTZ64396.1"/>
    </source>
</evidence>
<reference evidence="1" key="1">
    <citation type="submission" date="2019-06" db="EMBL/GenBank/DDBJ databases">
        <authorList>
            <person name="Le Quere A."/>
            <person name="Colella S."/>
        </authorList>
    </citation>
    <scope>NUCLEOTIDE SEQUENCE</scope>
    <source>
        <strain evidence="1">EmedicaeMD41</strain>
    </source>
</reference>
<protein>
    <submittedName>
        <fullName evidence="1">Uncharacterized protein</fullName>
    </submittedName>
</protein>
<gene>
    <name evidence="1" type="ORF">EMEDMD4_590008</name>
</gene>
<dbReference type="Proteomes" id="UP000507954">
    <property type="component" value="Unassembled WGS sequence"/>
</dbReference>
<proteinExistence type="predicted"/>
<sequence>MRNAKTGNQEQTALLMAFIRTN</sequence>
<dbReference type="AlphaFoldDB" id="A0A508X488"/>
<name>A0A508X488_9HYPH</name>